<evidence type="ECO:0000259" key="2">
    <source>
        <dbReference type="Pfam" id="PF12688"/>
    </source>
</evidence>
<reference evidence="3 4" key="1">
    <citation type="submission" date="2011-08" db="EMBL/GenBank/DDBJ databases">
        <authorList>
            <person name="Weinstock G."/>
            <person name="Sodergren E."/>
            <person name="Clifton S."/>
            <person name="Fulton L."/>
            <person name="Fulton B."/>
            <person name="Courtney L."/>
            <person name="Fronick C."/>
            <person name="Harrison M."/>
            <person name="Strong C."/>
            <person name="Farmer C."/>
            <person name="Delahaunty K."/>
            <person name="Markovic C."/>
            <person name="Hall O."/>
            <person name="Minx P."/>
            <person name="Tomlinson C."/>
            <person name="Mitreva M."/>
            <person name="Hou S."/>
            <person name="Chen J."/>
            <person name="Wollam A."/>
            <person name="Pepin K.H."/>
            <person name="Johnson M."/>
            <person name="Bhonagiri V."/>
            <person name="Zhang X."/>
            <person name="Suruliraj S."/>
            <person name="Warren W."/>
            <person name="Chinwalla A."/>
            <person name="Mardis E.R."/>
            <person name="Wilson R.K."/>
        </authorList>
    </citation>
    <scope>NUCLEOTIDE SEQUENCE [LARGE SCALE GENOMIC DNA]</scope>
    <source>
        <strain evidence="3 4">ATCC 33091</strain>
    </source>
</reference>
<dbReference type="SMART" id="SM00028">
    <property type="entry name" value="TPR"/>
    <property type="match status" value="2"/>
</dbReference>
<name>A0AB72Z7J9_LISIO</name>
<dbReference type="AlphaFoldDB" id="A0AB72Z7J9"/>
<evidence type="ECO:0000256" key="1">
    <source>
        <dbReference type="PROSITE-ProRule" id="PRU00339"/>
    </source>
</evidence>
<dbReference type="Proteomes" id="UP000003597">
    <property type="component" value="Unassembled WGS sequence"/>
</dbReference>
<sequence>MKRMMEMILTLLQNGDYETARLKALAELKNTPENAELNYFAAWAHDALGKEDAAISFYEKALELGLPDADKKEAYIGLGSTYRITGSPEKAVLLFQKAIEEFPENNALRTFFIMAKYNQGKEKEALQEALLLLTNTTNDKDILSYKKAIQFYAQDLDALFH</sequence>
<accession>A0AB72Z7J9</accession>
<comment type="caution">
    <text evidence="3">The sequence shown here is derived from an EMBL/GenBank/DDBJ whole genome shotgun (WGS) entry which is preliminary data.</text>
</comment>
<dbReference type="SUPFAM" id="SSF48452">
    <property type="entry name" value="TPR-like"/>
    <property type="match status" value="1"/>
</dbReference>
<dbReference type="Gene3D" id="1.25.40.10">
    <property type="entry name" value="Tetratricopeptide repeat domain"/>
    <property type="match status" value="1"/>
</dbReference>
<dbReference type="InterPro" id="IPR019734">
    <property type="entry name" value="TPR_rpt"/>
</dbReference>
<dbReference type="InterPro" id="IPR011990">
    <property type="entry name" value="TPR-like_helical_dom_sf"/>
</dbReference>
<protein>
    <submittedName>
        <fullName evidence="3">Tetratricopeptide repeat protein</fullName>
    </submittedName>
</protein>
<dbReference type="PROSITE" id="PS50005">
    <property type="entry name" value="TPR"/>
    <property type="match status" value="1"/>
</dbReference>
<feature type="repeat" description="TPR" evidence="1">
    <location>
        <begin position="72"/>
        <end position="105"/>
    </location>
</feature>
<proteinExistence type="predicted"/>
<dbReference type="EMBL" id="AGCN01000032">
    <property type="protein sequence ID" value="EHN60900.1"/>
    <property type="molecule type" value="Genomic_DNA"/>
</dbReference>
<keyword evidence="1" id="KW-0802">TPR repeat</keyword>
<keyword evidence="4" id="KW-1185">Reference proteome</keyword>
<dbReference type="Pfam" id="PF12688">
    <property type="entry name" value="TPR_5"/>
    <property type="match status" value="1"/>
</dbReference>
<gene>
    <name evidence="3" type="ORF">HMPREF0557_01640</name>
</gene>
<organism evidence="3 4">
    <name type="scientific">Listeria innocua ATCC 33091</name>
    <dbReference type="NCBI Taxonomy" id="1002366"/>
    <lineage>
        <taxon>Bacteria</taxon>
        <taxon>Bacillati</taxon>
        <taxon>Bacillota</taxon>
        <taxon>Bacilli</taxon>
        <taxon>Bacillales</taxon>
        <taxon>Listeriaceae</taxon>
        <taxon>Listeria</taxon>
    </lineage>
</organism>
<evidence type="ECO:0000313" key="4">
    <source>
        <dbReference type="Proteomes" id="UP000003597"/>
    </source>
</evidence>
<evidence type="ECO:0000313" key="3">
    <source>
        <dbReference type="EMBL" id="EHN60900.1"/>
    </source>
</evidence>
<feature type="domain" description="Tetratrico peptide repeat group 5" evidence="2">
    <location>
        <begin position="40"/>
        <end position="156"/>
    </location>
</feature>
<dbReference type="InterPro" id="IPR041656">
    <property type="entry name" value="TPR_5"/>
</dbReference>